<name>A0A0S2LP08_9CHLO</name>
<sequence>MKFDGIETLSHLALHYLVSSKHGGRRKPVRARIKELNLEVKRSLYKGVFGVSKTPVIQHWPTKYYEKRVGPKPMVCPVCGFKAKAPQQIELHHPTDIDSGPKNNRNAEYYRTPDLKPICANCHSLHHRSGERLLKKCGKWHIRLPGNQKYQNPDDIFSDNCSETYRVQKEYFLKWHLRGPDQYKCNKCGVVHWDSPVFPSGCSSPPSPSLLGDISPLPPDEHFLKGSEKGKRDKKILSLELHHKDCSHKNSLISNLELLCPNCHKLQPKNQ</sequence>
<dbReference type="AlphaFoldDB" id="A0A0S2LP08"/>
<keyword evidence="1" id="KW-0150">Chloroplast</keyword>
<evidence type="ECO:0000313" key="1">
    <source>
        <dbReference type="EMBL" id="ALO63168.1"/>
    </source>
</evidence>
<dbReference type="GO" id="GO:0004519">
    <property type="term" value="F:endonuclease activity"/>
    <property type="evidence" value="ECO:0007669"/>
    <property type="project" value="UniProtKB-KW"/>
</dbReference>
<reference evidence="1" key="1">
    <citation type="journal article" date="2015" name="BMC Evol. Biol.">
        <title>Chloroplast phylogenomic analysis of chlorophyte green algae identifies a novel lineage sister to the Sphaeropleales (Chlorophyceae).</title>
        <authorList>
            <person name="Lemieux C."/>
            <person name="Vincent A.T."/>
            <person name="Labarre A."/>
            <person name="Otis C."/>
            <person name="Turmel M."/>
        </authorList>
    </citation>
    <scope>NUCLEOTIDE SEQUENCE</scope>
</reference>
<keyword evidence="1" id="KW-0934">Plastid</keyword>
<keyword evidence="1" id="KW-0540">Nuclease</keyword>
<protein>
    <submittedName>
        <fullName evidence="1">Putative HNH homing endonuclease</fullName>
    </submittedName>
</protein>
<dbReference type="EMBL" id="KT625416">
    <property type="protein sequence ID" value="ALO63170.1"/>
    <property type="molecule type" value="Genomic_DNA"/>
</dbReference>
<dbReference type="EMBL" id="KT625416">
    <property type="protein sequence ID" value="ALO63168.1"/>
    <property type="molecule type" value="Genomic_DNA"/>
</dbReference>
<geneLocation type="chloroplast" evidence="1"/>
<proteinExistence type="predicted"/>
<keyword evidence="1" id="KW-0378">Hydrolase</keyword>
<gene>
    <name evidence="1" type="primary">orf271</name>
</gene>
<accession>A0A0S2LP08</accession>
<keyword evidence="1" id="KW-0255">Endonuclease</keyword>
<organism evidence="1">
    <name type="scientific">Chloromonas perforata</name>
    <dbReference type="NCBI Taxonomy" id="51730"/>
    <lineage>
        <taxon>Eukaryota</taxon>
        <taxon>Viridiplantae</taxon>
        <taxon>Chlorophyta</taxon>
        <taxon>core chlorophytes</taxon>
        <taxon>Chlorophyceae</taxon>
        <taxon>CS clade</taxon>
        <taxon>Chlamydomonadales</taxon>
        <taxon>Chlamydomonadaceae</taxon>
        <taxon>Chloromonadinia</taxon>
        <taxon>Chloromonas</taxon>
    </lineage>
</organism>